<sequence length="99" mass="11654">MWHAVIDNERTRDVNKTALDREIEEALENARKEVQDVELGRYISYRTRHSPGQSGFYSKKLLEHRDGSKTTLFSNCIQYLQVGMQHYLVRILIFIALQN</sequence>
<comment type="caution">
    <text evidence="1">The sequence shown here is derived from an EMBL/GenBank/DDBJ whole genome shotgun (WGS) entry which is preliminary data.</text>
</comment>
<evidence type="ECO:0000313" key="2">
    <source>
        <dbReference type="Proteomes" id="UP001567538"/>
    </source>
</evidence>
<reference evidence="1 2" key="1">
    <citation type="submission" date="2024-06" db="EMBL/GenBank/DDBJ databases">
        <title>A chromosome level genome sequence of Diviner's sage (Salvia divinorum).</title>
        <authorList>
            <person name="Ford S.A."/>
            <person name="Ro D.-K."/>
            <person name="Ness R.W."/>
            <person name="Phillips M.A."/>
        </authorList>
    </citation>
    <scope>NUCLEOTIDE SEQUENCE [LARGE SCALE GENOMIC DNA]</scope>
    <source>
        <strain evidence="1">SAF-2024a</strain>
        <tissue evidence="1">Leaf</tissue>
    </source>
</reference>
<dbReference type="EMBL" id="JBEAFC010000010">
    <property type="protein sequence ID" value="KAL1537968.1"/>
    <property type="molecule type" value="Genomic_DNA"/>
</dbReference>
<dbReference type="AlphaFoldDB" id="A0ABD1G4A8"/>
<accession>A0ABD1G4A8</accession>
<keyword evidence="2" id="KW-1185">Reference proteome</keyword>
<proteinExistence type="predicted"/>
<organism evidence="1 2">
    <name type="scientific">Salvia divinorum</name>
    <name type="common">Maria pastora</name>
    <name type="synonym">Diviner's sage</name>
    <dbReference type="NCBI Taxonomy" id="28513"/>
    <lineage>
        <taxon>Eukaryota</taxon>
        <taxon>Viridiplantae</taxon>
        <taxon>Streptophyta</taxon>
        <taxon>Embryophyta</taxon>
        <taxon>Tracheophyta</taxon>
        <taxon>Spermatophyta</taxon>
        <taxon>Magnoliopsida</taxon>
        <taxon>eudicotyledons</taxon>
        <taxon>Gunneridae</taxon>
        <taxon>Pentapetalae</taxon>
        <taxon>asterids</taxon>
        <taxon>lamiids</taxon>
        <taxon>Lamiales</taxon>
        <taxon>Lamiaceae</taxon>
        <taxon>Nepetoideae</taxon>
        <taxon>Mentheae</taxon>
        <taxon>Salviinae</taxon>
        <taxon>Salvia</taxon>
        <taxon>Salvia subgen. Calosphace</taxon>
    </lineage>
</organism>
<name>A0ABD1G4A8_SALDI</name>
<gene>
    <name evidence="1" type="ORF">AAHA92_26762</name>
</gene>
<evidence type="ECO:0000313" key="1">
    <source>
        <dbReference type="EMBL" id="KAL1537968.1"/>
    </source>
</evidence>
<dbReference type="Proteomes" id="UP001567538">
    <property type="component" value="Unassembled WGS sequence"/>
</dbReference>
<protein>
    <submittedName>
        <fullName evidence="1">Uncharacterized protein</fullName>
    </submittedName>
</protein>